<reference evidence="2" key="2">
    <citation type="submission" date="2023-06" db="EMBL/GenBank/DDBJ databases">
        <authorList>
            <consortium name="Lawrence Berkeley National Laboratory"/>
            <person name="Mondo S.J."/>
            <person name="Hensen N."/>
            <person name="Bonometti L."/>
            <person name="Westerberg I."/>
            <person name="Brannstrom I.O."/>
            <person name="Guillou S."/>
            <person name="Cros-Aarteil S."/>
            <person name="Calhoun S."/>
            <person name="Haridas S."/>
            <person name="Kuo A."/>
            <person name="Pangilinan J."/>
            <person name="Riley R."/>
            <person name="Labutti K."/>
            <person name="Andreopoulos B."/>
            <person name="Lipzen A."/>
            <person name="Chen C."/>
            <person name="Yanf M."/>
            <person name="Daum C."/>
            <person name="Ng V."/>
            <person name="Clum A."/>
            <person name="Steindorff A."/>
            <person name="Ohm R."/>
            <person name="Martin F."/>
            <person name="Silar P."/>
            <person name="Natvig D."/>
            <person name="Lalanne C."/>
            <person name="Gautier V."/>
            <person name="Ament-Velasquez S.L."/>
            <person name="Kruys A."/>
            <person name="Hutchinson M.I."/>
            <person name="Powell A.J."/>
            <person name="Barry K."/>
            <person name="Miller A.N."/>
            <person name="Grigoriev I.V."/>
            <person name="Debuchy R."/>
            <person name="Gladieux P."/>
            <person name="Thoren M.H."/>
            <person name="Johannesson H."/>
        </authorList>
    </citation>
    <scope>NUCLEOTIDE SEQUENCE</scope>
    <source>
        <strain evidence="2">CBS 333.67</strain>
    </source>
</reference>
<sequence>MPSPDDQALLDRLSALRPGAAGGISLEKSANAVSPGPKAQPVSREDALAERLRLLRSQQPAKISRDESVSQSTGFPQPPGAPGDEGVGRAGSAPVEPPPGDLSRATKHKAVSKASSVSSPIASQIANQKQDPYWVPEAGADDADAYVELEGFEQEHFDLAADDDTTSNLDSSRDVKVAELLESLQNNPGSSMSQRVEDTSLEDHDDSDGEQMTHAIQAVLSQISDEIKSLPAPPGMLEQGTPSEETGGEQKSFTATSGNESPLALPAVPSQLVDPVFTTEEEGAFEKDISARLASLRGLGSLDELGLPSAPTFRPEDRRTSSTIAGKGLLRSNKYTDEDQTTWCVVCLEDATIRCVGCDNDVYCARCWKEMHVGPSAGYDERGHKWLKFQRRSHS</sequence>
<dbReference type="AlphaFoldDB" id="A0AAJ0H1S5"/>
<proteinExistence type="predicted"/>
<feature type="region of interest" description="Disordered" evidence="1">
    <location>
        <begin position="179"/>
        <end position="208"/>
    </location>
</feature>
<organism evidence="2 3">
    <name type="scientific">Chaetomium strumarium</name>
    <dbReference type="NCBI Taxonomy" id="1170767"/>
    <lineage>
        <taxon>Eukaryota</taxon>
        <taxon>Fungi</taxon>
        <taxon>Dikarya</taxon>
        <taxon>Ascomycota</taxon>
        <taxon>Pezizomycotina</taxon>
        <taxon>Sordariomycetes</taxon>
        <taxon>Sordariomycetidae</taxon>
        <taxon>Sordariales</taxon>
        <taxon>Chaetomiaceae</taxon>
        <taxon>Chaetomium</taxon>
    </lineage>
</organism>
<dbReference type="Pfam" id="PF22586">
    <property type="entry name" value="ANCHR-like_BBOX"/>
    <property type="match status" value="1"/>
</dbReference>
<reference evidence="2" key="1">
    <citation type="journal article" date="2023" name="Mol. Phylogenet. Evol.">
        <title>Genome-scale phylogeny and comparative genomics of the fungal order Sordariales.</title>
        <authorList>
            <person name="Hensen N."/>
            <person name="Bonometti L."/>
            <person name="Westerberg I."/>
            <person name="Brannstrom I.O."/>
            <person name="Guillou S."/>
            <person name="Cros-Aarteil S."/>
            <person name="Calhoun S."/>
            <person name="Haridas S."/>
            <person name="Kuo A."/>
            <person name="Mondo S."/>
            <person name="Pangilinan J."/>
            <person name="Riley R."/>
            <person name="LaButti K."/>
            <person name="Andreopoulos B."/>
            <person name="Lipzen A."/>
            <person name="Chen C."/>
            <person name="Yan M."/>
            <person name="Daum C."/>
            <person name="Ng V."/>
            <person name="Clum A."/>
            <person name="Steindorff A."/>
            <person name="Ohm R.A."/>
            <person name="Martin F."/>
            <person name="Silar P."/>
            <person name="Natvig D.O."/>
            <person name="Lalanne C."/>
            <person name="Gautier V."/>
            <person name="Ament-Velasquez S.L."/>
            <person name="Kruys A."/>
            <person name="Hutchinson M.I."/>
            <person name="Powell A.J."/>
            <person name="Barry K."/>
            <person name="Miller A.N."/>
            <person name="Grigoriev I.V."/>
            <person name="Debuchy R."/>
            <person name="Gladieux P."/>
            <person name="Hiltunen Thoren M."/>
            <person name="Johannesson H."/>
        </authorList>
    </citation>
    <scope>NUCLEOTIDE SEQUENCE</scope>
    <source>
        <strain evidence="2">CBS 333.67</strain>
    </source>
</reference>
<evidence type="ECO:0000313" key="3">
    <source>
        <dbReference type="Proteomes" id="UP001273166"/>
    </source>
</evidence>
<dbReference type="GeneID" id="87886142"/>
<dbReference type="Proteomes" id="UP001273166">
    <property type="component" value="Unassembled WGS sequence"/>
</dbReference>
<dbReference type="EMBL" id="JAUDZG010000001">
    <property type="protein sequence ID" value="KAK3310251.1"/>
    <property type="molecule type" value="Genomic_DNA"/>
</dbReference>
<comment type="caution">
    <text evidence="2">The sequence shown here is derived from an EMBL/GenBank/DDBJ whole genome shotgun (WGS) entry which is preliminary data.</text>
</comment>
<accession>A0AAJ0H1S5</accession>
<feature type="region of interest" description="Disordered" evidence="1">
    <location>
        <begin position="26"/>
        <end position="45"/>
    </location>
</feature>
<dbReference type="RefSeq" id="XP_062726031.1">
    <property type="nucleotide sequence ID" value="XM_062867313.1"/>
</dbReference>
<dbReference type="SUPFAM" id="SSF57845">
    <property type="entry name" value="B-box zinc-binding domain"/>
    <property type="match status" value="1"/>
</dbReference>
<feature type="region of interest" description="Disordered" evidence="1">
    <location>
        <begin position="305"/>
        <end position="325"/>
    </location>
</feature>
<protein>
    <submittedName>
        <fullName evidence="2">Uncharacterized protein</fullName>
    </submittedName>
</protein>
<dbReference type="PANTHER" id="PTHR46603:SF1">
    <property type="entry name" value="ABSCISSION_NOCUT CHECKPOINT REGULATOR"/>
    <property type="match status" value="1"/>
</dbReference>
<feature type="compositionally biased region" description="Polar residues" evidence="1">
    <location>
        <begin position="120"/>
        <end position="130"/>
    </location>
</feature>
<gene>
    <name evidence="2" type="ORF">B0T15DRAFT_498399</name>
</gene>
<dbReference type="PANTHER" id="PTHR46603">
    <property type="entry name" value="ABSCISSION/NOCUT CHECKPOINT REGULATOR"/>
    <property type="match status" value="1"/>
</dbReference>
<keyword evidence="3" id="KW-1185">Reference proteome</keyword>
<dbReference type="InterPro" id="IPR044553">
    <property type="entry name" value="Bbox1_ANCHR"/>
</dbReference>
<feature type="region of interest" description="Disordered" evidence="1">
    <location>
        <begin position="53"/>
        <end position="136"/>
    </location>
</feature>
<feature type="compositionally biased region" description="Polar residues" evidence="1">
    <location>
        <begin position="240"/>
        <end position="260"/>
    </location>
</feature>
<evidence type="ECO:0000313" key="2">
    <source>
        <dbReference type="EMBL" id="KAK3310251.1"/>
    </source>
</evidence>
<feature type="compositionally biased region" description="Polar residues" evidence="1">
    <location>
        <begin position="183"/>
        <end position="194"/>
    </location>
</feature>
<name>A0AAJ0H1S5_9PEZI</name>
<feature type="region of interest" description="Disordered" evidence="1">
    <location>
        <begin position="228"/>
        <end position="267"/>
    </location>
</feature>
<dbReference type="CDD" id="cd19817">
    <property type="entry name" value="Bbox1_ANCHR-like"/>
    <property type="match status" value="1"/>
</dbReference>
<evidence type="ECO:0000256" key="1">
    <source>
        <dbReference type="SAM" id="MobiDB-lite"/>
    </source>
</evidence>